<dbReference type="InterPro" id="IPR018506">
    <property type="entry name" value="Cyt_B5_heme-BS"/>
</dbReference>
<dbReference type="Proteomes" id="UP000030651">
    <property type="component" value="Unassembled WGS sequence"/>
</dbReference>
<organism evidence="9 10">
    <name type="scientific">Pestalotiopsis fici (strain W106-1 / CGMCC3.15140)</name>
    <dbReference type="NCBI Taxonomy" id="1229662"/>
    <lineage>
        <taxon>Eukaryota</taxon>
        <taxon>Fungi</taxon>
        <taxon>Dikarya</taxon>
        <taxon>Ascomycota</taxon>
        <taxon>Pezizomycotina</taxon>
        <taxon>Sordariomycetes</taxon>
        <taxon>Xylariomycetidae</taxon>
        <taxon>Amphisphaeriales</taxon>
        <taxon>Sporocadaceae</taxon>
        <taxon>Pestalotiopsis</taxon>
    </lineage>
</organism>
<dbReference type="eggNOG" id="KOG0537">
    <property type="taxonomic scope" value="Eukaryota"/>
</dbReference>
<comment type="similarity">
    <text evidence="6">Belongs to the cytochrome b5 family.</text>
</comment>
<dbReference type="PROSITE" id="PS00557">
    <property type="entry name" value="FMN_HYDROXY_ACID_DH_1"/>
    <property type="match status" value="1"/>
</dbReference>
<name>W3XLH4_PESFW</name>
<gene>
    <name evidence="9" type="ORF">PFICI_00653</name>
</gene>
<dbReference type="STRING" id="1229662.W3XLH4"/>
<keyword evidence="4" id="KW-0560">Oxidoreductase</keyword>
<dbReference type="SUPFAM" id="SSF51395">
    <property type="entry name" value="FMN-linked oxidoreductases"/>
    <property type="match status" value="1"/>
</dbReference>
<dbReference type="GO" id="GO:0016491">
    <property type="term" value="F:oxidoreductase activity"/>
    <property type="evidence" value="ECO:0007669"/>
    <property type="project" value="UniProtKB-KW"/>
</dbReference>
<dbReference type="InterPro" id="IPR013785">
    <property type="entry name" value="Aldolase_TIM"/>
</dbReference>
<accession>W3XLH4</accession>
<dbReference type="InParanoid" id="W3XLH4"/>
<keyword evidence="2 6" id="KW-0349">Heme</keyword>
<evidence type="ECO:0000256" key="5">
    <source>
        <dbReference type="ARBA" id="ARBA00023004"/>
    </source>
</evidence>
<evidence type="ECO:0000256" key="2">
    <source>
        <dbReference type="ARBA" id="ARBA00022617"/>
    </source>
</evidence>
<comment type="cofactor">
    <cofactor evidence="1">
        <name>FMN</name>
        <dbReference type="ChEBI" id="CHEBI:58210"/>
    </cofactor>
</comment>
<evidence type="ECO:0000313" key="9">
    <source>
        <dbReference type="EMBL" id="ETS86825.1"/>
    </source>
</evidence>
<dbReference type="Gene3D" id="3.20.20.70">
    <property type="entry name" value="Aldolase class I"/>
    <property type="match status" value="1"/>
</dbReference>
<dbReference type="SMART" id="SM01117">
    <property type="entry name" value="Cyt-b5"/>
    <property type="match status" value="1"/>
</dbReference>
<dbReference type="InterPro" id="IPR001199">
    <property type="entry name" value="Cyt_B5-like_heme/steroid-bd"/>
</dbReference>
<proteinExistence type="inferred from homology"/>
<dbReference type="PROSITE" id="PS51349">
    <property type="entry name" value="FMN_HYDROXY_ACID_DH_2"/>
    <property type="match status" value="1"/>
</dbReference>
<evidence type="ECO:0000256" key="3">
    <source>
        <dbReference type="ARBA" id="ARBA00022723"/>
    </source>
</evidence>
<keyword evidence="3 6" id="KW-0479">Metal-binding</keyword>
<dbReference type="Pfam" id="PF01070">
    <property type="entry name" value="FMN_dh"/>
    <property type="match status" value="1"/>
</dbReference>
<protein>
    <recommendedName>
        <fullName evidence="11">Cytochrome b2</fullName>
    </recommendedName>
</protein>
<dbReference type="RefSeq" id="XP_007827425.1">
    <property type="nucleotide sequence ID" value="XM_007829234.1"/>
</dbReference>
<evidence type="ECO:0000256" key="4">
    <source>
        <dbReference type="ARBA" id="ARBA00023002"/>
    </source>
</evidence>
<evidence type="ECO:0000256" key="1">
    <source>
        <dbReference type="ARBA" id="ARBA00001917"/>
    </source>
</evidence>
<dbReference type="GO" id="GO:0020037">
    <property type="term" value="F:heme binding"/>
    <property type="evidence" value="ECO:0007669"/>
    <property type="project" value="UniProtKB-UniRule"/>
</dbReference>
<dbReference type="OrthoDB" id="1925334at2759"/>
<feature type="domain" description="Cytochrome b5 heme-binding" evidence="7">
    <location>
        <begin position="1"/>
        <end position="74"/>
    </location>
</feature>
<dbReference type="InterPro" id="IPR036400">
    <property type="entry name" value="Cyt_B5-like_heme/steroid_sf"/>
</dbReference>
<dbReference type="GO" id="GO:0046872">
    <property type="term" value="F:metal ion binding"/>
    <property type="evidence" value="ECO:0007669"/>
    <property type="project" value="UniProtKB-UniRule"/>
</dbReference>
<keyword evidence="10" id="KW-1185">Reference proteome</keyword>
<dbReference type="PANTHER" id="PTHR10578:SF104">
    <property type="entry name" value="CYTOCHROME B2, MITOCHONDRIAL-RELATED"/>
    <property type="match status" value="1"/>
</dbReference>
<dbReference type="InterPro" id="IPR000262">
    <property type="entry name" value="FMN-dep_DH"/>
</dbReference>
<dbReference type="Gene3D" id="3.10.120.10">
    <property type="entry name" value="Cytochrome b5-like heme/steroid binding domain"/>
    <property type="match status" value="1"/>
</dbReference>
<dbReference type="EMBL" id="KI912109">
    <property type="protein sequence ID" value="ETS86825.1"/>
    <property type="molecule type" value="Genomic_DNA"/>
</dbReference>
<dbReference type="InterPro" id="IPR037396">
    <property type="entry name" value="FMN_HAD"/>
</dbReference>
<dbReference type="SUPFAM" id="SSF55856">
    <property type="entry name" value="Cytochrome b5-like heme/steroid binding domain"/>
    <property type="match status" value="1"/>
</dbReference>
<dbReference type="Pfam" id="PF00173">
    <property type="entry name" value="Cyt-b5"/>
    <property type="match status" value="1"/>
</dbReference>
<sequence>MDGAEVAKHNTSKSCYIVLRGNVYDVTSYLEEHPGGAAILLTNAGQDATAEFSKIHSPDVLEFLPEGSNLGPVDTATLAALTPAPRVSAAIDALVQEGEVPHLATCVDTHDFERAARLTMPAPTWSYVSSFANGGHSMQGNLDSWNTITFRPRVLRDITKVSTETSILGQASSLPFYISPMGLLGRSHEHAELALVRGLVRSGAHAVISTVSTRPMEDIATTLRDCVVQEAGGPLPQLHFQLYTRPEQEPTLNYIRRAKAAGYKSLWVTVDTPLLGKRTIDRRHMAQAALAIGSEQQASNLSLGIQSFTTQAQNGALKWEDLKWIKEAWGGPLVLKGIQTAEDAKLAVDCGCEGILLSNHGGRQLHSAPSALSTLVEIRLHCPEVFDKLQVFVDGGLRDGADVLKALCLGAKAVGVGRPFSYALSAYGTAGVERCVDILAEELRTAMALVGITSLDQVHPDLVNASRLLNEAWRPWGNQTIKSRL</sequence>
<keyword evidence="5 6" id="KW-0408">Iron</keyword>
<evidence type="ECO:0000259" key="7">
    <source>
        <dbReference type="PROSITE" id="PS50255"/>
    </source>
</evidence>
<evidence type="ECO:0000256" key="6">
    <source>
        <dbReference type="RuleBase" id="RU362121"/>
    </source>
</evidence>
<evidence type="ECO:0000313" key="10">
    <source>
        <dbReference type="Proteomes" id="UP000030651"/>
    </source>
</evidence>
<dbReference type="OMA" id="SLWVTVD"/>
<reference evidence="10" key="1">
    <citation type="journal article" date="2015" name="BMC Genomics">
        <title>Genomic and transcriptomic analysis of the endophytic fungus Pestalotiopsis fici reveals its lifestyle and high potential for synthesis of natural products.</title>
        <authorList>
            <person name="Wang X."/>
            <person name="Zhang X."/>
            <person name="Liu L."/>
            <person name="Xiang M."/>
            <person name="Wang W."/>
            <person name="Sun X."/>
            <person name="Che Y."/>
            <person name="Guo L."/>
            <person name="Liu G."/>
            <person name="Guo L."/>
            <person name="Wang C."/>
            <person name="Yin W.B."/>
            <person name="Stadler M."/>
            <person name="Zhang X."/>
            <person name="Liu X."/>
        </authorList>
    </citation>
    <scope>NUCLEOTIDE SEQUENCE [LARGE SCALE GENOMIC DNA]</scope>
    <source>
        <strain evidence="10">W106-1 / CGMCC3.15140</strain>
    </source>
</reference>
<dbReference type="InterPro" id="IPR008259">
    <property type="entry name" value="FMN_hydac_DH_AS"/>
</dbReference>
<feature type="domain" description="FMN hydroxy acid dehydrogenase" evidence="8">
    <location>
        <begin position="101"/>
        <end position="468"/>
    </location>
</feature>
<dbReference type="GeneID" id="19265666"/>
<dbReference type="AlphaFoldDB" id="W3XLH4"/>
<evidence type="ECO:0000259" key="8">
    <source>
        <dbReference type="PROSITE" id="PS51349"/>
    </source>
</evidence>
<dbReference type="PRINTS" id="PR00363">
    <property type="entry name" value="CYTOCHROMEB5"/>
</dbReference>
<dbReference type="PANTHER" id="PTHR10578">
    <property type="entry name" value="S -2-HYDROXY-ACID OXIDASE-RELATED"/>
    <property type="match status" value="1"/>
</dbReference>
<dbReference type="PROSITE" id="PS50255">
    <property type="entry name" value="CYTOCHROME_B5_2"/>
    <property type="match status" value="1"/>
</dbReference>
<evidence type="ECO:0008006" key="11">
    <source>
        <dbReference type="Google" id="ProtNLM"/>
    </source>
</evidence>
<dbReference type="PROSITE" id="PS00191">
    <property type="entry name" value="CYTOCHROME_B5_1"/>
    <property type="match status" value="1"/>
</dbReference>
<dbReference type="KEGG" id="pfy:PFICI_00653"/>
<dbReference type="HOGENOM" id="CLU_020639_1_1_1"/>
<dbReference type="eggNOG" id="KOG0538">
    <property type="taxonomic scope" value="Eukaryota"/>
</dbReference>